<keyword evidence="2" id="KW-1185">Reference proteome</keyword>
<reference evidence="2" key="1">
    <citation type="journal article" date="2023" name="G3 (Bethesda)">
        <title>Genome assembly and association tests identify interacting loci associated with vigor, precocity, and sex in interspecific pistachio rootstocks.</title>
        <authorList>
            <person name="Palmer W."/>
            <person name="Jacygrad E."/>
            <person name="Sagayaradj S."/>
            <person name="Cavanaugh K."/>
            <person name="Han R."/>
            <person name="Bertier L."/>
            <person name="Beede B."/>
            <person name="Kafkas S."/>
            <person name="Golino D."/>
            <person name="Preece J."/>
            <person name="Michelmore R."/>
        </authorList>
    </citation>
    <scope>NUCLEOTIDE SEQUENCE [LARGE SCALE GENOMIC DNA]</scope>
</reference>
<comment type="caution">
    <text evidence="1">The sequence shown here is derived from an EMBL/GenBank/DDBJ whole genome shotgun (WGS) entry which is preliminary data.</text>
</comment>
<protein>
    <submittedName>
        <fullName evidence="1">Uncharacterized protein</fullName>
    </submittedName>
</protein>
<sequence length="90" mass="10160">MVKLNLSYNLIASCVENEGFERLSHLNNFMDLDLSYNMFNDNRILLGLSEHSSVKHLSLAYNQIGLFEQPRGVVPGGNEIKKIVISQGTY</sequence>
<evidence type="ECO:0000313" key="2">
    <source>
        <dbReference type="Proteomes" id="UP001164250"/>
    </source>
</evidence>
<dbReference type="Proteomes" id="UP001164250">
    <property type="component" value="Chromosome 2"/>
</dbReference>
<proteinExistence type="predicted"/>
<evidence type="ECO:0000313" key="1">
    <source>
        <dbReference type="EMBL" id="KAJ0106064.1"/>
    </source>
</evidence>
<organism evidence="1 2">
    <name type="scientific">Pistacia atlantica</name>
    <dbReference type="NCBI Taxonomy" id="434234"/>
    <lineage>
        <taxon>Eukaryota</taxon>
        <taxon>Viridiplantae</taxon>
        <taxon>Streptophyta</taxon>
        <taxon>Embryophyta</taxon>
        <taxon>Tracheophyta</taxon>
        <taxon>Spermatophyta</taxon>
        <taxon>Magnoliopsida</taxon>
        <taxon>eudicotyledons</taxon>
        <taxon>Gunneridae</taxon>
        <taxon>Pentapetalae</taxon>
        <taxon>rosids</taxon>
        <taxon>malvids</taxon>
        <taxon>Sapindales</taxon>
        <taxon>Anacardiaceae</taxon>
        <taxon>Pistacia</taxon>
    </lineage>
</organism>
<name>A0ACC1C1U8_9ROSI</name>
<dbReference type="EMBL" id="CM047898">
    <property type="protein sequence ID" value="KAJ0106064.1"/>
    <property type="molecule type" value="Genomic_DNA"/>
</dbReference>
<gene>
    <name evidence="1" type="ORF">Patl1_19588</name>
</gene>
<accession>A0ACC1C1U8</accession>